<keyword evidence="2" id="KW-1185">Reference proteome</keyword>
<dbReference type="EMBL" id="LT629758">
    <property type="protein sequence ID" value="SDT81122.1"/>
    <property type="molecule type" value="Genomic_DNA"/>
</dbReference>
<gene>
    <name evidence="1" type="ORF">SAMN04489716_9504</name>
</gene>
<dbReference type="RefSeq" id="WP_092556169.1">
    <property type="nucleotide sequence ID" value="NZ_BOMJ01000018.1"/>
</dbReference>
<evidence type="ECO:0000313" key="1">
    <source>
        <dbReference type="EMBL" id="SDT81122.1"/>
    </source>
</evidence>
<dbReference type="STRING" id="113562.SAMN04489716_9504"/>
<protein>
    <submittedName>
        <fullName evidence="1">Uncharacterized protein</fullName>
    </submittedName>
</protein>
<proteinExistence type="predicted"/>
<dbReference type="AlphaFoldDB" id="A0A1H2DF51"/>
<organism evidence="1 2">
    <name type="scientific">Actinoplanes derwentensis</name>
    <dbReference type="NCBI Taxonomy" id="113562"/>
    <lineage>
        <taxon>Bacteria</taxon>
        <taxon>Bacillati</taxon>
        <taxon>Actinomycetota</taxon>
        <taxon>Actinomycetes</taxon>
        <taxon>Micromonosporales</taxon>
        <taxon>Micromonosporaceae</taxon>
        <taxon>Actinoplanes</taxon>
    </lineage>
</organism>
<evidence type="ECO:0000313" key="2">
    <source>
        <dbReference type="Proteomes" id="UP000198688"/>
    </source>
</evidence>
<sequence>MAVIFELVVNFGQDVAGAERAREAALAAAPLVAGAHRIGVHAHVDTRGAYAELSVMPVAVSWGSTFDEGLPHLELSAAELTELGHGLYGLLSTFSGYRAAAVGWDCEPYADTEDLEDAEAPGRVFAEGIVSGPSFTPFAPGYVWVPYTGENWSPAAFG</sequence>
<dbReference type="OrthoDB" id="454565at2"/>
<name>A0A1H2DF51_9ACTN</name>
<accession>A0A1H2DF51</accession>
<dbReference type="Proteomes" id="UP000198688">
    <property type="component" value="Chromosome I"/>
</dbReference>
<reference evidence="1 2" key="1">
    <citation type="submission" date="2016-10" db="EMBL/GenBank/DDBJ databases">
        <authorList>
            <person name="de Groot N.N."/>
        </authorList>
    </citation>
    <scope>NUCLEOTIDE SEQUENCE [LARGE SCALE GENOMIC DNA]</scope>
    <source>
        <strain evidence="1 2">DSM 43941</strain>
    </source>
</reference>